<protein>
    <submittedName>
        <fullName evidence="2">DUF2784 domain-containing protein</fullName>
    </submittedName>
</protein>
<evidence type="ECO:0000313" key="2">
    <source>
        <dbReference type="EMBL" id="MBL6448681.1"/>
    </source>
</evidence>
<dbReference type="InterPro" id="IPR021218">
    <property type="entry name" value="DUF2784"/>
</dbReference>
<keyword evidence="1" id="KW-0812">Transmembrane</keyword>
<dbReference type="EMBL" id="JAEUGD010000064">
    <property type="protein sequence ID" value="MBL6448681.1"/>
    <property type="molecule type" value="Genomic_DNA"/>
</dbReference>
<sequence length="127" mass="14770">MSWLETKDIAFTIFHIGITLFNLFGWFFYELRRLHLLSVLITLMSWLLLGLFYGFGYCFLTDWHWDVKRKLGETGLPSSFVKYYLDMLFNADIPASLVDSITVVGLVAAVVMTVLKNRDLFKKCFGH</sequence>
<dbReference type="RefSeq" id="WP_202858216.1">
    <property type="nucleotide sequence ID" value="NZ_JAEUGD010000064.1"/>
</dbReference>
<dbReference type="Pfam" id="PF10861">
    <property type="entry name" value="DUF2784"/>
    <property type="match status" value="1"/>
</dbReference>
<reference evidence="2" key="1">
    <citation type="submission" date="2021-01" db="EMBL/GenBank/DDBJ databases">
        <title>Fulvivirga kasyanovii gen. nov., sp nov., a novel member of the phylum Bacteroidetes isolated from seawater in a mussel farm.</title>
        <authorList>
            <person name="Zhao L.-H."/>
            <person name="Wang Z.-J."/>
        </authorList>
    </citation>
    <scope>NUCLEOTIDE SEQUENCE</scope>
    <source>
        <strain evidence="2">29W222</strain>
    </source>
</reference>
<dbReference type="AlphaFoldDB" id="A0A937KD15"/>
<dbReference type="Proteomes" id="UP000614216">
    <property type="component" value="Unassembled WGS sequence"/>
</dbReference>
<comment type="caution">
    <text evidence="2">The sequence shown here is derived from an EMBL/GenBank/DDBJ whole genome shotgun (WGS) entry which is preliminary data.</text>
</comment>
<feature type="transmembrane region" description="Helical" evidence="1">
    <location>
        <begin position="12"/>
        <end position="29"/>
    </location>
</feature>
<feature type="transmembrane region" description="Helical" evidence="1">
    <location>
        <begin position="36"/>
        <end position="55"/>
    </location>
</feature>
<feature type="transmembrane region" description="Helical" evidence="1">
    <location>
        <begin position="93"/>
        <end position="115"/>
    </location>
</feature>
<name>A0A937KD15_9BACT</name>
<keyword evidence="1" id="KW-1133">Transmembrane helix</keyword>
<organism evidence="2 3">
    <name type="scientific">Fulvivirga marina</name>
    <dbReference type="NCBI Taxonomy" id="2494733"/>
    <lineage>
        <taxon>Bacteria</taxon>
        <taxon>Pseudomonadati</taxon>
        <taxon>Bacteroidota</taxon>
        <taxon>Cytophagia</taxon>
        <taxon>Cytophagales</taxon>
        <taxon>Fulvivirgaceae</taxon>
        <taxon>Fulvivirga</taxon>
    </lineage>
</organism>
<keyword evidence="3" id="KW-1185">Reference proteome</keyword>
<gene>
    <name evidence="2" type="ORF">JMN32_20380</name>
</gene>
<evidence type="ECO:0000256" key="1">
    <source>
        <dbReference type="SAM" id="Phobius"/>
    </source>
</evidence>
<proteinExistence type="predicted"/>
<keyword evidence="1" id="KW-0472">Membrane</keyword>
<accession>A0A937KD15</accession>
<evidence type="ECO:0000313" key="3">
    <source>
        <dbReference type="Proteomes" id="UP000614216"/>
    </source>
</evidence>